<gene>
    <name evidence="1" type="ORF">LCGC14_2428240</name>
</gene>
<proteinExistence type="predicted"/>
<sequence length="98" mass="10945">MSVLNTPEKKTIKLGDKEYRLSPLNLNVLADVEEGFDCSIDKVGKMLDKKRASALRRLVHILLKQEYPDMTLEKIGELIDLSNMAEVSEALAKTLAGE</sequence>
<dbReference type="AlphaFoldDB" id="A0A0F9C9Z6"/>
<name>A0A0F9C9Z6_9ZZZZ</name>
<organism evidence="1">
    <name type="scientific">marine sediment metagenome</name>
    <dbReference type="NCBI Taxonomy" id="412755"/>
    <lineage>
        <taxon>unclassified sequences</taxon>
        <taxon>metagenomes</taxon>
        <taxon>ecological metagenomes</taxon>
    </lineage>
</organism>
<dbReference type="EMBL" id="LAZR01037082">
    <property type="protein sequence ID" value="KKL23152.1"/>
    <property type="molecule type" value="Genomic_DNA"/>
</dbReference>
<comment type="caution">
    <text evidence="1">The sequence shown here is derived from an EMBL/GenBank/DDBJ whole genome shotgun (WGS) entry which is preliminary data.</text>
</comment>
<reference evidence="1" key="1">
    <citation type="journal article" date="2015" name="Nature">
        <title>Complex archaea that bridge the gap between prokaryotes and eukaryotes.</title>
        <authorList>
            <person name="Spang A."/>
            <person name="Saw J.H."/>
            <person name="Jorgensen S.L."/>
            <person name="Zaremba-Niedzwiedzka K."/>
            <person name="Martijn J."/>
            <person name="Lind A.E."/>
            <person name="van Eijk R."/>
            <person name="Schleper C."/>
            <person name="Guy L."/>
            <person name="Ettema T.J."/>
        </authorList>
    </citation>
    <scope>NUCLEOTIDE SEQUENCE</scope>
</reference>
<accession>A0A0F9C9Z6</accession>
<evidence type="ECO:0000313" key="1">
    <source>
        <dbReference type="EMBL" id="KKL23152.1"/>
    </source>
</evidence>
<protein>
    <submittedName>
        <fullName evidence="1">Uncharacterized protein</fullName>
    </submittedName>
</protein>